<evidence type="ECO:0000313" key="4">
    <source>
        <dbReference type="Proteomes" id="UP000054047"/>
    </source>
</evidence>
<reference evidence="3 4" key="1">
    <citation type="submission" date="2013-12" db="EMBL/GenBank/DDBJ databases">
        <title>Draft genome of the parsitic nematode Ancylostoma duodenale.</title>
        <authorList>
            <person name="Mitreva M."/>
        </authorList>
    </citation>
    <scope>NUCLEOTIDE SEQUENCE [LARGE SCALE GENOMIC DNA]</scope>
    <source>
        <strain evidence="3 4">Zhejiang</strain>
    </source>
</reference>
<accession>A0A0C2G2Y3</accession>
<dbReference type="OrthoDB" id="1410009at2759"/>
<keyword evidence="1" id="KW-0238">DNA-binding</keyword>
<name>A0A0C2G2Y3_9BILA</name>
<keyword evidence="2" id="KW-0539">Nucleus</keyword>
<dbReference type="PANTHER" id="PTHR45885:SF1">
    <property type="entry name" value="CELL DIVISION CYCLE 5-LIKE PROTEIN"/>
    <property type="match status" value="1"/>
</dbReference>
<evidence type="ECO:0000313" key="3">
    <source>
        <dbReference type="EMBL" id="KIH53264.1"/>
    </source>
</evidence>
<dbReference type="GO" id="GO:0000981">
    <property type="term" value="F:DNA-binding transcription factor activity, RNA polymerase II-specific"/>
    <property type="evidence" value="ECO:0007669"/>
    <property type="project" value="TreeGrafter"/>
</dbReference>
<dbReference type="Proteomes" id="UP000054047">
    <property type="component" value="Unassembled WGS sequence"/>
</dbReference>
<evidence type="ECO:0000256" key="1">
    <source>
        <dbReference type="ARBA" id="ARBA00023125"/>
    </source>
</evidence>
<keyword evidence="4" id="KW-1185">Reference proteome</keyword>
<gene>
    <name evidence="3" type="ORF">ANCDUO_16611</name>
</gene>
<dbReference type="GO" id="GO:0000398">
    <property type="term" value="P:mRNA splicing, via spliceosome"/>
    <property type="evidence" value="ECO:0007669"/>
    <property type="project" value="InterPro"/>
</dbReference>
<dbReference type="PANTHER" id="PTHR45885">
    <property type="entry name" value="CELL DIVISION CYCLE 5-LIKE PROTEIN"/>
    <property type="match status" value="1"/>
</dbReference>
<dbReference type="EMBL" id="KN741638">
    <property type="protein sequence ID" value="KIH53264.1"/>
    <property type="molecule type" value="Genomic_DNA"/>
</dbReference>
<dbReference type="GO" id="GO:0005681">
    <property type="term" value="C:spliceosomal complex"/>
    <property type="evidence" value="ECO:0007669"/>
    <property type="project" value="TreeGrafter"/>
</dbReference>
<dbReference type="InterPro" id="IPR047242">
    <property type="entry name" value="CDC5L/Cef1"/>
</dbReference>
<evidence type="ECO:0000256" key="2">
    <source>
        <dbReference type="ARBA" id="ARBA00023242"/>
    </source>
</evidence>
<protein>
    <submittedName>
        <fullName evidence="3">Uncharacterized protein</fullName>
    </submittedName>
</protein>
<sequence length="253" mass="28522">MSKEQSSKNLFKKVMMNQNNKACTGSNKSEFVVSAPETFPTFSYEYIVLHTRNIVGEEVPVADDLIKAEMARLVAWDVQNNVPNEVYEENDLKSASELIKKDCDVGPPLDASMWAVIEQCSTELVQIRGKFTRIAVLNRGEQIEALHSQFQIYRDWMNARAKKTGKLEKKLKIKLGGYQIFVHGQRMGNSPAFRYDFYVICRPLTGSGIASDEGSRCFIGRCMSATSLMTVIYARAKCRPGVPPIAHFVCKFD</sequence>
<organism evidence="3 4">
    <name type="scientific">Ancylostoma duodenale</name>
    <dbReference type="NCBI Taxonomy" id="51022"/>
    <lineage>
        <taxon>Eukaryota</taxon>
        <taxon>Metazoa</taxon>
        <taxon>Ecdysozoa</taxon>
        <taxon>Nematoda</taxon>
        <taxon>Chromadorea</taxon>
        <taxon>Rhabditida</taxon>
        <taxon>Rhabditina</taxon>
        <taxon>Rhabditomorpha</taxon>
        <taxon>Strongyloidea</taxon>
        <taxon>Ancylostomatidae</taxon>
        <taxon>Ancylostomatinae</taxon>
        <taxon>Ancylostoma</taxon>
    </lineage>
</organism>
<dbReference type="GO" id="GO:0000974">
    <property type="term" value="C:Prp19 complex"/>
    <property type="evidence" value="ECO:0007669"/>
    <property type="project" value="InterPro"/>
</dbReference>
<dbReference type="AlphaFoldDB" id="A0A0C2G2Y3"/>
<proteinExistence type="predicted"/>
<dbReference type="GO" id="GO:0000977">
    <property type="term" value="F:RNA polymerase II transcription regulatory region sequence-specific DNA binding"/>
    <property type="evidence" value="ECO:0007669"/>
    <property type="project" value="TreeGrafter"/>
</dbReference>